<name>A0ACC2KYN1_PERAE</name>
<evidence type="ECO:0000313" key="1">
    <source>
        <dbReference type="EMBL" id="KAJ8626352.1"/>
    </source>
</evidence>
<reference evidence="1 2" key="1">
    <citation type="journal article" date="2022" name="Hortic Res">
        <title>A haplotype resolved chromosomal level avocado genome allows analysis of novel avocado genes.</title>
        <authorList>
            <person name="Nath O."/>
            <person name="Fletcher S.J."/>
            <person name="Hayward A."/>
            <person name="Shaw L.M."/>
            <person name="Masouleh A.K."/>
            <person name="Furtado A."/>
            <person name="Henry R.J."/>
            <person name="Mitter N."/>
        </authorList>
    </citation>
    <scope>NUCLEOTIDE SEQUENCE [LARGE SCALE GENOMIC DNA]</scope>
    <source>
        <strain evidence="2">cv. Hass</strain>
    </source>
</reference>
<evidence type="ECO:0000313" key="2">
    <source>
        <dbReference type="Proteomes" id="UP001234297"/>
    </source>
</evidence>
<gene>
    <name evidence="1" type="ORF">MRB53_019659</name>
</gene>
<protein>
    <submittedName>
        <fullName evidence="1">Uncharacterized protein</fullName>
    </submittedName>
</protein>
<comment type="caution">
    <text evidence="1">The sequence shown here is derived from an EMBL/GenBank/DDBJ whole genome shotgun (WGS) entry which is preliminary data.</text>
</comment>
<dbReference type="Proteomes" id="UP001234297">
    <property type="component" value="Chromosome 6"/>
</dbReference>
<sequence length="540" mass="59437">MADTADGPMNQIFPAQARLIPTNRKPSSTPESKYWASFKTTKGPSSLIHPITAIDFSPALPHHMALSSSASVSIYSSVSFSPISTLSSSFTDIAYSPSFRCDGLLLAAGSHSGTLHIFDPASRQPLRLLRSHSRPARLVRFPRLSDKLHLFSGADDALLNYWDVPSETPILSFQAHKDYVRAGAASPATPHLFATGSYDHSVRLWDVRGASPSKPVIEFTHGNPVENVLFLPSGGLIATAGGNCVKIWDVIGGGRLVHTVESHNKTVTALCTGKIFKDGDEQPRLLSVSLDGYLKVFDFAAFKITHSMRYPAPLLSVGFSPSGSGRVAGSSNGVLFISKRKKKDADMDDEEKKTNQSGGFGSERDNKQASNRSNFRYFRRGQNEKPSEEDFVINKKKKVKLAEHDKLLKQFRHKDALVSALHEKNPRSTMAVMEELVARKKLLRCVANLDVDELGVLLGFLQRYATEPRYAGFLMGLTKKVLQLRAMDVRSSDALRGNIRNLKRVIAEESIKGKASRPCPNETCLIRPSVCWTKQQPLSC</sequence>
<keyword evidence="2" id="KW-1185">Reference proteome</keyword>
<organism evidence="1 2">
    <name type="scientific">Persea americana</name>
    <name type="common">Avocado</name>
    <dbReference type="NCBI Taxonomy" id="3435"/>
    <lineage>
        <taxon>Eukaryota</taxon>
        <taxon>Viridiplantae</taxon>
        <taxon>Streptophyta</taxon>
        <taxon>Embryophyta</taxon>
        <taxon>Tracheophyta</taxon>
        <taxon>Spermatophyta</taxon>
        <taxon>Magnoliopsida</taxon>
        <taxon>Magnoliidae</taxon>
        <taxon>Laurales</taxon>
        <taxon>Lauraceae</taxon>
        <taxon>Persea</taxon>
    </lineage>
</organism>
<proteinExistence type="predicted"/>
<dbReference type="EMBL" id="CM056814">
    <property type="protein sequence ID" value="KAJ8626352.1"/>
    <property type="molecule type" value="Genomic_DNA"/>
</dbReference>
<accession>A0ACC2KYN1</accession>